<evidence type="ECO:0000313" key="3">
    <source>
        <dbReference type="Proteomes" id="UP001159427"/>
    </source>
</evidence>
<comment type="caution">
    <text evidence="2">The sequence shown here is derived from an EMBL/GenBank/DDBJ whole genome shotgun (WGS) entry which is preliminary data.</text>
</comment>
<organism evidence="2 3">
    <name type="scientific">Porites evermanni</name>
    <dbReference type="NCBI Taxonomy" id="104178"/>
    <lineage>
        <taxon>Eukaryota</taxon>
        <taxon>Metazoa</taxon>
        <taxon>Cnidaria</taxon>
        <taxon>Anthozoa</taxon>
        <taxon>Hexacorallia</taxon>
        <taxon>Scleractinia</taxon>
        <taxon>Fungiina</taxon>
        <taxon>Poritidae</taxon>
        <taxon>Porites</taxon>
    </lineage>
</organism>
<protein>
    <submittedName>
        <fullName evidence="2">Uncharacterized protein</fullName>
    </submittedName>
</protein>
<keyword evidence="3" id="KW-1185">Reference proteome</keyword>
<evidence type="ECO:0000256" key="1">
    <source>
        <dbReference type="SAM" id="MobiDB-lite"/>
    </source>
</evidence>
<accession>A0ABN8RIC5</accession>
<dbReference type="EMBL" id="CALNXI010001863">
    <property type="protein sequence ID" value="CAH3178543.1"/>
    <property type="molecule type" value="Genomic_DNA"/>
</dbReference>
<feature type="region of interest" description="Disordered" evidence="1">
    <location>
        <begin position="40"/>
        <end position="66"/>
    </location>
</feature>
<feature type="non-terminal residue" evidence="2">
    <location>
        <position position="1"/>
    </location>
</feature>
<sequence length="89" mass="9908">YYKHVIIKNYHISGVQGTVAVGTDAKIVIKGDNECYVNTEPNGLQDTEDNTKSRRSSLGQEGKCGCQLPNRKRRIVQFETNEPSPELIG</sequence>
<proteinExistence type="predicted"/>
<evidence type="ECO:0000313" key="2">
    <source>
        <dbReference type="EMBL" id="CAH3178543.1"/>
    </source>
</evidence>
<reference evidence="2 3" key="1">
    <citation type="submission" date="2022-05" db="EMBL/GenBank/DDBJ databases">
        <authorList>
            <consortium name="Genoscope - CEA"/>
            <person name="William W."/>
        </authorList>
    </citation>
    <scope>NUCLEOTIDE SEQUENCE [LARGE SCALE GENOMIC DNA]</scope>
</reference>
<name>A0ABN8RIC5_9CNID</name>
<dbReference type="Proteomes" id="UP001159427">
    <property type="component" value="Unassembled WGS sequence"/>
</dbReference>
<gene>
    <name evidence="2" type="ORF">PEVE_00011849</name>
</gene>